<protein>
    <submittedName>
        <fullName evidence="1">Uncharacterized protein</fullName>
    </submittedName>
</protein>
<dbReference type="EMBL" id="PQXF01000164">
    <property type="protein sequence ID" value="PXF54473.1"/>
    <property type="molecule type" value="Genomic_DNA"/>
</dbReference>
<name>A0AC61KXI5_9EURY</name>
<comment type="caution">
    <text evidence="1">The sequence shown here is derived from an EMBL/GenBank/DDBJ whole genome shotgun (WGS) entry which is preliminary data.</text>
</comment>
<organism evidence="1 2">
    <name type="scientific">Candidatus Methanogaster sp</name>
    <dbReference type="NCBI Taxonomy" id="3386292"/>
    <lineage>
        <taxon>Archaea</taxon>
        <taxon>Methanobacteriati</taxon>
        <taxon>Methanobacteriota</taxon>
        <taxon>Stenosarchaea group</taxon>
        <taxon>Methanomicrobia</taxon>
        <taxon>Methanosarcinales</taxon>
        <taxon>ANME-2 cluster</taxon>
        <taxon>Candidatus Methanogasteraceae</taxon>
        <taxon>Candidatus Methanogaster</taxon>
    </lineage>
</organism>
<evidence type="ECO:0000313" key="2">
    <source>
        <dbReference type="Proteomes" id="UP000248329"/>
    </source>
</evidence>
<gene>
    <name evidence="1" type="ORF">C4B59_17830</name>
</gene>
<accession>A0AC61KXI5</accession>
<evidence type="ECO:0000313" key="1">
    <source>
        <dbReference type="EMBL" id="PXF54473.1"/>
    </source>
</evidence>
<reference evidence="1" key="1">
    <citation type="submission" date="2018-01" db="EMBL/GenBank/DDBJ databases">
        <authorList>
            <person name="Krukenberg V."/>
        </authorList>
    </citation>
    <scope>NUCLEOTIDE SEQUENCE</scope>
    <source>
        <strain evidence="1">E20ANME2</strain>
    </source>
</reference>
<proteinExistence type="predicted"/>
<dbReference type="Proteomes" id="UP000248329">
    <property type="component" value="Unassembled WGS sequence"/>
</dbReference>
<sequence length="74" mass="8365">MKLPRVTGDKVVRALKRGRFVEIRTRGSHCHLYNEQTNILVTVPVHSGKIIAPKTLKSILKHAGITVEDFTKFL</sequence>